<dbReference type="AlphaFoldDB" id="A0ABC9GNA4"/>
<evidence type="ECO:0000259" key="2">
    <source>
        <dbReference type="Pfam" id="PF25268"/>
    </source>
</evidence>
<reference evidence="3" key="1">
    <citation type="submission" date="2024-10" db="EMBL/GenBank/DDBJ databases">
        <authorList>
            <person name="Ryan C."/>
        </authorList>
    </citation>
    <scope>NUCLEOTIDE SEQUENCE [LARGE SCALE GENOMIC DNA]</scope>
</reference>
<name>A0ABC9GNA4_9POAL</name>
<dbReference type="Pfam" id="PF25268">
    <property type="entry name" value="DUF7866"/>
    <property type="match status" value="1"/>
</dbReference>
<gene>
    <name evidence="3" type="ORF">URODEC1_LOCUS117921</name>
</gene>
<keyword evidence="1" id="KW-0732">Signal</keyword>
<dbReference type="EMBL" id="OZ075119">
    <property type="protein sequence ID" value="CAL5097922.1"/>
    <property type="molecule type" value="Genomic_DNA"/>
</dbReference>
<feature type="signal peptide" evidence="1">
    <location>
        <begin position="1"/>
        <end position="21"/>
    </location>
</feature>
<feature type="chain" id="PRO_5044807915" description="DUF7866 domain-containing protein" evidence="1">
    <location>
        <begin position="22"/>
        <end position="108"/>
    </location>
</feature>
<accession>A0ABC9GNA4</accession>
<protein>
    <recommendedName>
        <fullName evidence="2">DUF7866 domain-containing protein</fullName>
    </recommendedName>
</protein>
<evidence type="ECO:0000313" key="3">
    <source>
        <dbReference type="EMBL" id="CAL5097922.1"/>
    </source>
</evidence>
<evidence type="ECO:0000256" key="1">
    <source>
        <dbReference type="SAM" id="SignalP"/>
    </source>
</evidence>
<evidence type="ECO:0000313" key="4">
    <source>
        <dbReference type="Proteomes" id="UP001497457"/>
    </source>
</evidence>
<sequence>MAKVTEMFLTLAFILLYTSLCNQDAAEYDGFTAHSPVESPVAHLLATAPITYRTTCAPCRCCLGGDAACPQSPSCCLKLTCNGPNRPIGACAIQQLACNCNNCPITGL</sequence>
<organism evidence="3 4">
    <name type="scientific">Urochloa decumbens</name>
    <dbReference type="NCBI Taxonomy" id="240449"/>
    <lineage>
        <taxon>Eukaryota</taxon>
        <taxon>Viridiplantae</taxon>
        <taxon>Streptophyta</taxon>
        <taxon>Embryophyta</taxon>
        <taxon>Tracheophyta</taxon>
        <taxon>Spermatophyta</taxon>
        <taxon>Magnoliopsida</taxon>
        <taxon>Liliopsida</taxon>
        <taxon>Poales</taxon>
        <taxon>Poaceae</taxon>
        <taxon>PACMAD clade</taxon>
        <taxon>Panicoideae</taxon>
        <taxon>Panicodae</taxon>
        <taxon>Paniceae</taxon>
        <taxon>Melinidinae</taxon>
        <taxon>Urochloa</taxon>
    </lineage>
</organism>
<dbReference type="Proteomes" id="UP001497457">
    <property type="component" value="Chromosome 9rd"/>
</dbReference>
<feature type="domain" description="DUF7866" evidence="2">
    <location>
        <begin position="55"/>
        <end position="104"/>
    </location>
</feature>
<dbReference type="InterPro" id="IPR057188">
    <property type="entry name" value="DUF7866"/>
</dbReference>
<proteinExistence type="predicted"/>
<keyword evidence="4" id="KW-1185">Reference proteome</keyword>